<protein>
    <submittedName>
        <fullName evidence="2">Uncharacterized protein</fullName>
    </submittedName>
</protein>
<evidence type="ECO:0000256" key="1">
    <source>
        <dbReference type="SAM" id="MobiDB-lite"/>
    </source>
</evidence>
<organism evidence="2 3">
    <name type="scientific">Methylorubrum extorquens</name>
    <name type="common">Methylobacterium dichloromethanicum</name>
    <name type="synonym">Methylobacterium extorquens</name>
    <dbReference type="NCBI Taxonomy" id="408"/>
    <lineage>
        <taxon>Bacteria</taxon>
        <taxon>Pseudomonadati</taxon>
        <taxon>Pseudomonadota</taxon>
        <taxon>Alphaproteobacteria</taxon>
        <taxon>Hyphomicrobiales</taxon>
        <taxon>Methylobacteriaceae</taxon>
        <taxon>Methylorubrum</taxon>
    </lineage>
</organism>
<sequence>MGFKDRFHATSDGPSHHGKVKGRGVRGFQARESTFAPASFGTCRASFDVRAGATASTDSSRQTGPTAHRSPGVIR</sequence>
<feature type="region of interest" description="Disordered" evidence="1">
    <location>
        <begin position="51"/>
        <end position="75"/>
    </location>
</feature>
<dbReference type="Proteomes" id="UP000233769">
    <property type="component" value="Chromosome tk0001"/>
</dbReference>
<feature type="compositionally biased region" description="Polar residues" evidence="1">
    <location>
        <begin position="54"/>
        <end position="65"/>
    </location>
</feature>
<feature type="region of interest" description="Disordered" evidence="1">
    <location>
        <begin position="1"/>
        <end position="28"/>
    </location>
</feature>
<dbReference type="EMBL" id="LT962688">
    <property type="protein sequence ID" value="SOR29715.1"/>
    <property type="molecule type" value="Genomic_DNA"/>
</dbReference>
<dbReference type="AlphaFoldDB" id="A0A2N9AQS5"/>
<gene>
    <name evidence="2" type="ORF">TK0001_3113</name>
</gene>
<evidence type="ECO:0000313" key="2">
    <source>
        <dbReference type="EMBL" id="SOR29715.1"/>
    </source>
</evidence>
<name>A0A2N9AQS5_METEX</name>
<evidence type="ECO:0000313" key="3">
    <source>
        <dbReference type="Proteomes" id="UP000233769"/>
    </source>
</evidence>
<proteinExistence type="predicted"/>
<accession>A0A2N9AQS5</accession>
<reference evidence="3" key="1">
    <citation type="submission" date="2017-10" db="EMBL/GenBank/DDBJ databases">
        <authorList>
            <person name="Regsiter A."/>
            <person name="William W."/>
        </authorList>
    </citation>
    <scope>NUCLEOTIDE SEQUENCE [LARGE SCALE GENOMIC DNA]</scope>
</reference>